<protein>
    <recommendedName>
        <fullName evidence="4">DUF3558 domain-containing protein</fullName>
    </recommendedName>
</protein>
<evidence type="ECO:0000313" key="2">
    <source>
        <dbReference type="EMBL" id="NLP85684.1"/>
    </source>
</evidence>
<feature type="region of interest" description="Disordered" evidence="1">
    <location>
        <begin position="17"/>
        <end position="56"/>
    </location>
</feature>
<comment type="caution">
    <text evidence="2">The sequence shown here is derived from an EMBL/GenBank/DDBJ whole genome shotgun (WGS) entry which is preliminary data.</text>
</comment>
<accession>A0ABX1KFK8</accession>
<sequence length="188" mass="19108">MSFAVGAVVAVAALSGCASETPPGGEPSASVSTPKPEQSVAEPTPTGDQPAPANLPTDCLALGAAETREETVGDMTLQSNGEGFVRPAPEGATLALGCDWIVGDATGLLLLISTASADAVTQALTTLPAEGYTCQPAEDFGAQFCDLPGEGADTEEMIVARDDVWIYMSTANRNGRAFLSDIVQGIFG</sequence>
<dbReference type="EMBL" id="JABACI010000005">
    <property type="protein sequence ID" value="NLP85684.1"/>
    <property type="molecule type" value="Genomic_DNA"/>
</dbReference>
<reference evidence="2 3" key="1">
    <citation type="submission" date="2020-04" db="EMBL/GenBank/DDBJ databases">
        <title>CFH 90308 Microbacterium sp.</title>
        <authorList>
            <person name="Nie G."/>
            <person name="Ming H."/>
            <person name="Xia T."/>
        </authorList>
    </citation>
    <scope>NUCLEOTIDE SEQUENCE [LARGE SCALE GENOMIC DNA]</scope>
    <source>
        <strain evidence="2 3">CFH 90308</strain>
    </source>
</reference>
<evidence type="ECO:0000313" key="3">
    <source>
        <dbReference type="Proteomes" id="UP001429745"/>
    </source>
</evidence>
<proteinExistence type="predicted"/>
<dbReference type="RefSeq" id="WP_168914160.1">
    <property type="nucleotide sequence ID" value="NZ_JABACI010000005.1"/>
</dbReference>
<organism evidence="2 3">
    <name type="scientific">Microbacterium salsuginis</name>
    <dbReference type="NCBI Taxonomy" id="2722803"/>
    <lineage>
        <taxon>Bacteria</taxon>
        <taxon>Bacillati</taxon>
        <taxon>Actinomycetota</taxon>
        <taxon>Actinomycetes</taxon>
        <taxon>Micrococcales</taxon>
        <taxon>Microbacteriaceae</taxon>
        <taxon>Microbacterium</taxon>
    </lineage>
</organism>
<dbReference type="Proteomes" id="UP001429745">
    <property type="component" value="Unassembled WGS sequence"/>
</dbReference>
<gene>
    <name evidence="2" type="ORF">HF576_17745</name>
</gene>
<evidence type="ECO:0000256" key="1">
    <source>
        <dbReference type="SAM" id="MobiDB-lite"/>
    </source>
</evidence>
<name>A0ABX1KFK8_9MICO</name>
<keyword evidence="3" id="KW-1185">Reference proteome</keyword>
<evidence type="ECO:0008006" key="4">
    <source>
        <dbReference type="Google" id="ProtNLM"/>
    </source>
</evidence>